<dbReference type="NCBIfam" id="NF005559">
    <property type="entry name" value="PRK07231.1"/>
    <property type="match status" value="1"/>
</dbReference>
<dbReference type="GO" id="GO:0016491">
    <property type="term" value="F:oxidoreductase activity"/>
    <property type="evidence" value="ECO:0007669"/>
    <property type="project" value="UniProtKB-KW"/>
</dbReference>
<name>A0ABV6IPB7_9PROT</name>
<dbReference type="SMART" id="SM00822">
    <property type="entry name" value="PKS_KR"/>
    <property type="match status" value="1"/>
</dbReference>
<dbReference type="InterPro" id="IPR057326">
    <property type="entry name" value="KR_dom"/>
</dbReference>
<accession>A0ABV6IPB7</accession>
<dbReference type="PANTHER" id="PTHR42760:SF133">
    <property type="entry name" value="3-OXOACYL-[ACYL-CARRIER-PROTEIN] REDUCTASE"/>
    <property type="match status" value="1"/>
</dbReference>
<dbReference type="Pfam" id="PF13561">
    <property type="entry name" value="adh_short_C2"/>
    <property type="match status" value="1"/>
</dbReference>
<dbReference type="Gene3D" id="3.40.50.720">
    <property type="entry name" value="NAD(P)-binding Rossmann-like Domain"/>
    <property type="match status" value="1"/>
</dbReference>
<protein>
    <submittedName>
        <fullName evidence="4">SDR family NAD(P)-dependent oxidoreductase</fullName>
        <ecNumber evidence="4">1.1.1.-</ecNumber>
    </submittedName>
</protein>
<gene>
    <name evidence="4" type="ORF">ACFFIC_06460</name>
</gene>
<dbReference type="PRINTS" id="PR00080">
    <property type="entry name" value="SDRFAMILY"/>
</dbReference>
<dbReference type="RefSeq" id="WP_377049347.1">
    <property type="nucleotide sequence ID" value="NZ_JBHLVZ010000003.1"/>
</dbReference>
<keyword evidence="5" id="KW-1185">Reference proteome</keyword>
<sequence length="265" mass="27569">MTVITATRPGVGNAFDLRGHVAIITGAGQGIGRAFAKAFAAAGAVPVIAEMNAARGDAVAREIEEAGHEAIARAVDVSDAASVDRLVAEVMDRKGRVDALINNAAIFSTLAMRPFEQIPLEEWDAVMRVNVTGTFLCARAVAAPMRAAGRGRIINLSSSTVSMGRPNYLHYVTSKAAVIGMTRSMARELGPDGVTVNAILPSATFTEVERATVTPQQRAAIAATQCIPRSQTPQDLIGTALFLASDASAFVTGQAIAVDGGATHR</sequence>
<dbReference type="SUPFAM" id="SSF51735">
    <property type="entry name" value="NAD(P)-binding Rossmann-fold domains"/>
    <property type="match status" value="1"/>
</dbReference>
<dbReference type="Proteomes" id="UP001589789">
    <property type="component" value="Unassembled WGS sequence"/>
</dbReference>
<feature type="domain" description="Ketoreductase" evidence="3">
    <location>
        <begin position="20"/>
        <end position="202"/>
    </location>
</feature>
<evidence type="ECO:0000256" key="2">
    <source>
        <dbReference type="ARBA" id="ARBA00023002"/>
    </source>
</evidence>
<proteinExistence type="inferred from homology"/>
<dbReference type="PROSITE" id="PS00061">
    <property type="entry name" value="ADH_SHORT"/>
    <property type="match status" value="1"/>
</dbReference>
<dbReference type="InterPro" id="IPR020904">
    <property type="entry name" value="Sc_DH/Rdtase_CS"/>
</dbReference>
<dbReference type="EC" id="1.1.1.-" evidence="4"/>
<dbReference type="InterPro" id="IPR036291">
    <property type="entry name" value="NAD(P)-bd_dom_sf"/>
</dbReference>
<organism evidence="4 5">
    <name type="scientific">Muricoccus vinaceus</name>
    <dbReference type="NCBI Taxonomy" id="424704"/>
    <lineage>
        <taxon>Bacteria</taxon>
        <taxon>Pseudomonadati</taxon>
        <taxon>Pseudomonadota</taxon>
        <taxon>Alphaproteobacteria</taxon>
        <taxon>Acetobacterales</taxon>
        <taxon>Roseomonadaceae</taxon>
        <taxon>Muricoccus</taxon>
    </lineage>
</organism>
<evidence type="ECO:0000256" key="1">
    <source>
        <dbReference type="ARBA" id="ARBA00006484"/>
    </source>
</evidence>
<reference evidence="4 5" key="1">
    <citation type="submission" date="2024-09" db="EMBL/GenBank/DDBJ databases">
        <authorList>
            <person name="Sun Q."/>
            <person name="Mori K."/>
        </authorList>
    </citation>
    <scope>NUCLEOTIDE SEQUENCE [LARGE SCALE GENOMIC DNA]</scope>
    <source>
        <strain evidence="4 5">CCM 7468</strain>
    </source>
</reference>
<keyword evidence="2 4" id="KW-0560">Oxidoreductase</keyword>
<evidence type="ECO:0000313" key="5">
    <source>
        <dbReference type="Proteomes" id="UP001589789"/>
    </source>
</evidence>
<dbReference type="PANTHER" id="PTHR42760">
    <property type="entry name" value="SHORT-CHAIN DEHYDROGENASES/REDUCTASES FAMILY MEMBER"/>
    <property type="match status" value="1"/>
</dbReference>
<dbReference type="EMBL" id="JBHLVZ010000003">
    <property type="protein sequence ID" value="MFC0385192.1"/>
    <property type="molecule type" value="Genomic_DNA"/>
</dbReference>
<comment type="caution">
    <text evidence="4">The sequence shown here is derived from an EMBL/GenBank/DDBJ whole genome shotgun (WGS) entry which is preliminary data.</text>
</comment>
<dbReference type="InterPro" id="IPR002347">
    <property type="entry name" value="SDR_fam"/>
</dbReference>
<evidence type="ECO:0000313" key="4">
    <source>
        <dbReference type="EMBL" id="MFC0385192.1"/>
    </source>
</evidence>
<evidence type="ECO:0000259" key="3">
    <source>
        <dbReference type="SMART" id="SM00822"/>
    </source>
</evidence>
<comment type="similarity">
    <text evidence="1">Belongs to the short-chain dehydrogenases/reductases (SDR) family.</text>
</comment>
<dbReference type="PRINTS" id="PR00081">
    <property type="entry name" value="GDHRDH"/>
</dbReference>